<protein>
    <submittedName>
        <fullName evidence="1">Uncharacterized protein</fullName>
    </submittedName>
</protein>
<evidence type="ECO:0000313" key="1">
    <source>
        <dbReference type="EMBL" id="KAF7351908.1"/>
    </source>
</evidence>
<comment type="caution">
    <text evidence="1">The sequence shown here is derived from an EMBL/GenBank/DDBJ whole genome shotgun (WGS) entry which is preliminary data.</text>
</comment>
<dbReference type="EMBL" id="JACAZI010000009">
    <property type="protein sequence ID" value="KAF7351908.1"/>
    <property type="molecule type" value="Genomic_DNA"/>
</dbReference>
<dbReference type="Proteomes" id="UP000620124">
    <property type="component" value="Unassembled WGS sequence"/>
</dbReference>
<evidence type="ECO:0000313" key="2">
    <source>
        <dbReference type="Proteomes" id="UP000620124"/>
    </source>
</evidence>
<gene>
    <name evidence="1" type="ORF">MVEN_01152500</name>
</gene>
<dbReference type="AlphaFoldDB" id="A0A8H6Y263"/>
<proteinExistence type="predicted"/>
<reference evidence="1" key="1">
    <citation type="submission" date="2020-05" db="EMBL/GenBank/DDBJ databases">
        <title>Mycena genomes resolve the evolution of fungal bioluminescence.</title>
        <authorList>
            <person name="Tsai I.J."/>
        </authorList>
    </citation>
    <scope>NUCLEOTIDE SEQUENCE</scope>
    <source>
        <strain evidence="1">CCC161011</strain>
    </source>
</reference>
<name>A0A8H6Y263_9AGAR</name>
<sequence>MCPKVHQTCPVLPAELERQIFEISAHSHPLSIPNFMLVAWRIKIWVEPLLYRIIVWSRTVKAMNALPIARGVHFFIAIEKKPTTFLRLNVRHLMLETGGKGGIALLAACRGVEDLWLGGRHVPGALFPLVEDLPLKRLSCYLGHLFGSPSRIDFSHQLFARITHLAISDYVHRVDPKSLAQSCTHSASHPPFIRPTDFPCRMPRAAPELPFSACSRRARA</sequence>
<dbReference type="OrthoDB" id="3145912at2759"/>
<organism evidence="1 2">
    <name type="scientific">Mycena venus</name>
    <dbReference type="NCBI Taxonomy" id="2733690"/>
    <lineage>
        <taxon>Eukaryota</taxon>
        <taxon>Fungi</taxon>
        <taxon>Dikarya</taxon>
        <taxon>Basidiomycota</taxon>
        <taxon>Agaricomycotina</taxon>
        <taxon>Agaricomycetes</taxon>
        <taxon>Agaricomycetidae</taxon>
        <taxon>Agaricales</taxon>
        <taxon>Marasmiineae</taxon>
        <taxon>Mycenaceae</taxon>
        <taxon>Mycena</taxon>
    </lineage>
</organism>
<keyword evidence="2" id="KW-1185">Reference proteome</keyword>
<accession>A0A8H6Y263</accession>